<reference evidence="1" key="1">
    <citation type="submission" date="2023-03" db="EMBL/GenBank/DDBJ databases">
        <title>Massive genome expansion in bonnet fungi (Mycena s.s.) driven by repeated elements and novel gene families across ecological guilds.</title>
        <authorList>
            <consortium name="Lawrence Berkeley National Laboratory"/>
            <person name="Harder C.B."/>
            <person name="Miyauchi S."/>
            <person name="Viragh M."/>
            <person name="Kuo A."/>
            <person name="Thoen E."/>
            <person name="Andreopoulos B."/>
            <person name="Lu D."/>
            <person name="Skrede I."/>
            <person name="Drula E."/>
            <person name="Henrissat B."/>
            <person name="Morin E."/>
            <person name="Kohler A."/>
            <person name="Barry K."/>
            <person name="LaButti K."/>
            <person name="Morin E."/>
            <person name="Salamov A."/>
            <person name="Lipzen A."/>
            <person name="Mereny Z."/>
            <person name="Hegedus B."/>
            <person name="Baldrian P."/>
            <person name="Stursova M."/>
            <person name="Weitz H."/>
            <person name="Taylor A."/>
            <person name="Grigoriev I.V."/>
            <person name="Nagy L.G."/>
            <person name="Martin F."/>
            <person name="Kauserud H."/>
        </authorList>
    </citation>
    <scope>NUCLEOTIDE SEQUENCE</scope>
    <source>
        <strain evidence="1">9144</strain>
    </source>
</reference>
<keyword evidence="2" id="KW-1185">Reference proteome</keyword>
<organism evidence="1 2">
    <name type="scientific">Mycena pura</name>
    <dbReference type="NCBI Taxonomy" id="153505"/>
    <lineage>
        <taxon>Eukaryota</taxon>
        <taxon>Fungi</taxon>
        <taxon>Dikarya</taxon>
        <taxon>Basidiomycota</taxon>
        <taxon>Agaricomycotina</taxon>
        <taxon>Agaricomycetes</taxon>
        <taxon>Agaricomycetidae</taxon>
        <taxon>Agaricales</taxon>
        <taxon>Marasmiineae</taxon>
        <taxon>Mycenaceae</taxon>
        <taxon>Mycena</taxon>
    </lineage>
</organism>
<dbReference type="AlphaFoldDB" id="A0AAD6Y629"/>
<sequence>FHAMLLAQASFFYYFKLKATSAERSGSEARISVLESVVEQLRSNKTLSDDELARLKRLAAPRPTLEKPQLHSEPVTWKQIFWGR</sequence>
<comment type="caution">
    <text evidence="1">The sequence shown here is derived from an EMBL/GenBank/DDBJ whole genome shotgun (WGS) entry which is preliminary data.</text>
</comment>
<protein>
    <submittedName>
        <fullName evidence="1">Uncharacterized protein</fullName>
    </submittedName>
</protein>
<dbReference type="EMBL" id="JARJCW010000072">
    <property type="protein sequence ID" value="KAJ7198572.1"/>
    <property type="molecule type" value="Genomic_DNA"/>
</dbReference>
<proteinExistence type="predicted"/>
<accession>A0AAD6Y629</accession>
<feature type="non-terminal residue" evidence="1">
    <location>
        <position position="1"/>
    </location>
</feature>
<evidence type="ECO:0000313" key="1">
    <source>
        <dbReference type="EMBL" id="KAJ7198572.1"/>
    </source>
</evidence>
<dbReference type="Proteomes" id="UP001219525">
    <property type="component" value="Unassembled WGS sequence"/>
</dbReference>
<feature type="non-terminal residue" evidence="1">
    <location>
        <position position="84"/>
    </location>
</feature>
<evidence type="ECO:0000313" key="2">
    <source>
        <dbReference type="Proteomes" id="UP001219525"/>
    </source>
</evidence>
<gene>
    <name evidence="1" type="ORF">GGX14DRAFT_333115</name>
</gene>
<name>A0AAD6Y629_9AGAR</name>